<dbReference type="Proteomes" id="UP000230750">
    <property type="component" value="Unassembled WGS sequence"/>
</dbReference>
<dbReference type="PROSITE" id="PS01207">
    <property type="entry name" value="GLYPICAN"/>
    <property type="match status" value="1"/>
</dbReference>
<keyword evidence="3" id="KW-1003">Cell membrane</keyword>
<evidence type="ECO:0000256" key="2">
    <source>
        <dbReference type="ARBA" id="ARBA00010260"/>
    </source>
</evidence>
<dbReference type="PANTHER" id="PTHR10822">
    <property type="entry name" value="GLYPICAN"/>
    <property type="match status" value="1"/>
</dbReference>
<evidence type="ECO:0000256" key="8">
    <source>
        <dbReference type="ARBA" id="ARBA00023180"/>
    </source>
</evidence>
<keyword evidence="5" id="KW-0732">Signal</keyword>
<dbReference type="EMBL" id="MRZV01000553">
    <property type="protein sequence ID" value="PIK47861.1"/>
    <property type="molecule type" value="Genomic_DNA"/>
</dbReference>
<dbReference type="InterPro" id="IPR001863">
    <property type="entry name" value="Glypican"/>
</dbReference>
<name>A0A2G8KIM4_STIJA</name>
<dbReference type="GO" id="GO:0090263">
    <property type="term" value="P:positive regulation of canonical Wnt signaling pathway"/>
    <property type="evidence" value="ECO:0007669"/>
    <property type="project" value="TreeGrafter"/>
</dbReference>
<feature type="compositionally biased region" description="Acidic residues" evidence="12">
    <location>
        <begin position="449"/>
        <end position="458"/>
    </location>
</feature>
<protein>
    <submittedName>
        <fullName evidence="13">Glypican 5</fullName>
    </submittedName>
</protein>
<evidence type="ECO:0000256" key="12">
    <source>
        <dbReference type="SAM" id="MobiDB-lite"/>
    </source>
</evidence>
<proteinExistence type="inferred from homology"/>
<gene>
    <name evidence="13" type="ORF">BSL78_15278</name>
</gene>
<dbReference type="GO" id="GO:0005886">
    <property type="term" value="C:plasma membrane"/>
    <property type="evidence" value="ECO:0007669"/>
    <property type="project" value="UniProtKB-SubCell"/>
</dbReference>
<feature type="non-terminal residue" evidence="13">
    <location>
        <position position="1"/>
    </location>
</feature>
<comment type="subcellular location">
    <subcellularLocation>
        <location evidence="1">Cell membrane</location>
        <topology evidence="1">Lipid-anchor</topology>
        <topology evidence="1">GPI-anchor</topology>
    </subcellularLocation>
</comment>
<organism evidence="13 14">
    <name type="scientific">Stichopus japonicus</name>
    <name type="common">Sea cucumber</name>
    <dbReference type="NCBI Taxonomy" id="307972"/>
    <lineage>
        <taxon>Eukaryota</taxon>
        <taxon>Metazoa</taxon>
        <taxon>Echinodermata</taxon>
        <taxon>Eleutherozoa</taxon>
        <taxon>Echinozoa</taxon>
        <taxon>Holothuroidea</taxon>
        <taxon>Aspidochirotacea</taxon>
        <taxon>Aspidochirotida</taxon>
        <taxon>Stichopodidae</taxon>
        <taxon>Apostichopus</taxon>
    </lineage>
</organism>
<evidence type="ECO:0000256" key="3">
    <source>
        <dbReference type="ARBA" id="ARBA00022475"/>
    </source>
</evidence>
<reference evidence="13 14" key="1">
    <citation type="journal article" date="2017" name="PLoS Biol.">
        <title>The sea cucumber genome provides insights into morphological evolution and visceral regeneration.</title>
        <authorList>
            <person name="Zhang X."/>
            <person name="Sun L."/>
            <person name="Yuan J."/>
            <person name="Sun Y."/>
            <person name="Gao Y."/>
            <person name="Zhang L."/>
            <person name="Li S."/>
            <person name="Dai H."/>
            <person name="Hamel J.F."/>
            <person name="Liu C."/>
            <person name="Yu Y."/>
            <person name="Liu S."/>
            <person name="Lin W."/>
            <person name="Guo K."/>
            <person name="Jin S."/>
            <person name="Xu P."/>
            <person name="Storey K.B."/>
            <person name="Huan P."/>
            <person name="Zhang T."/>
            <person name="Zhou Y."/>
            <person name="Zhang J."/>
            <person name="Lin C."/>
            <person name="Li X."/>
            <person name="Xing L."/>
            <person name="Huo D."/>
            <person name="Sun M."/>
            <person name="Wang L."/>
            <person name="Mercier A."/>
            <person name="Li F."/>
            <person name="Yang H."/>
            <person name="Xiang J."/>
        </authorList>
    </citation>
    <scope>NUCLEOTIDE SEQUENCE [LARGE SCALE GENOMIC DNA]</scope>
    <source>
        <strain evidence="13">Shaxun</strain>
        <tissue evidence="13">Muscle</tissue>
    </source>
</reference>
<evidence type="ECO:0000256" key="6">
    <source>
        <dbReference type="ARBA" id="ARBA00022974"/>
    </source>
</evidence>
<comment type="similarity">
    <text evidence="2 11">Belongs to the glypican family.</text>
</comment>
<dbReference type="AlphaFoldDB" id="A0A2G8KIM4"/>
<evidence type="ECO:0000256" key="5">
    <source>
        <dbReference type="ARBA" id="ARBA00022729"/>
    </source>
</evidence>
<accession>A0A2G8KIM4</accession>
<dbReference type="GO" id="GO:0098552">
    <property type="term" value="C:side of membrane"/>
    <property type="evidence" value="ECO:0007669"/>
    <property type="project" value="UniProtKB-KW"/>
</dbReference>
<dbReference type="PANTHER" id="PTHR10822:SF29">
    <property type="entry name" value="DIVISION ABNORMALLY DELAYED PROTEIN"/>
    <property type="match status" value="1"/>
</dbReference>
<evidence type="ECO:0000256" key="11">
    <source>
        <dbReference type="RuleBase" id="RU003518"/>
    </source>
</evidence>
<keyword evidence="8" id="KW-0325">Glycoprotein</keyword>
<dbReference type="Pfam" id="PF01153">
    <property type="entry name" value="Glypican"/>
    <property type="match status" value="1"/>
</dbReference>
<dbReference type="GO" id="GO:1905475">
    <property type="term" value="P:regulation of protein localization to membrane"/>
    <property type="evidence" value="ECO:0007669"/>
    <property type="project" value="TreeGrafter"/>
</dbReference>
<evidence type="ECO:0000256" key="4">
    <source>
        <dbReference type="ARBA" id="ARBA00022622"/>
    </source>
</evidence>
<evidence type="ECO:0000313" key="14">
    <source>
        <dbReference type="Proteomes" id="UP000230750"/>
    </source>
</evidence>
<evidence type="ECO:0000256" key="9">
    <source>
        <dbReference type="ARBA" id="ARBA00023207"/>
    </source>
</evidence>
<keyword evidence="14" id="KW-1185">Reference proteome</keyword>
<evidence type="ECO:0000256" key="7">
    <source>
        <dbReference type="ARBA" id="ARBA00023136"/>
    </source>
</evidence>
<keyword evidence="4" id="KW-0336">GPI-anchor</keyword>
<dbReference type="STRING" id="307972.A0A2G8KIM4"/>
<evidence type="ECO:0000256" key="10">
    <source>
        <dbReference type="ARBA" id="ARBA00023288"/>
    </source>
</evidence>
<dbReference type="InterPro" id="IPR019803">
    <property type="entry name" value="Glypican_CS"/>
</dbReference>
<feature type="compositionally biased region" description="Basic and acidic residues" evidence="12">
    <location>
        <begin position="490"/>
        <end position="504"/>
    </location>
</feature>
<dbReference type="GO" id="GO:0005576">
    <property type="term" value="C:extracellular region"/>
    <property type="evidence" value="ECO:0007669"/>
    <property type="project" value="TreeGrafter"/>
</dbReference>
<dbReference type="GO" id="GO:0009986">
    <property type="term" value="C:cell surface"/>
    <property type="evidence" value="ECO:0007669"/>
    <property type="project" value="TreeGrafter"/>
</dbReference>
<sequence length="573" mass="64186">NDLRICQTGLSCCTRDLEHQLWIKARHDYHSSIQSSVSYLKYTLSTAVTDFQGEYEDLLQYGEDGIHQHFGRSHPNIASNMHRSFELLFIDLQAYLQGHNINIDRSLGDFFDGLFPHVYSAYMNVGRLSNIYMQCLARERTVILPFGREDDAFSADLQNSLKVTRTLLQSLKLGLGVLNTTEHMPLSVKCKEVLTKMRYCPFCQGLTYARPCHGYCLNVVKGCLANFMDLDIYWTEYVTSVVDLIRSSMSADFDLQQVMHSLDDRIDRAIDYAVDNKDDITHAVLERCGPPPQMRQSNYNDYAINSPPMNVPIAPNPGIPLDERLLSFVETLDNSRGMYRNLPASVCQEQSMSSQSNSNCWNGRNVDRYTEEVVADGTVAQQWNPEVPLTGREPELVDALLLMDKLQKAARKTKMILESFEEDEDEELGDYMYSGSGSGEEMGSGCAFSDDEDCEEGSGGDLIGRGGKPGSPNITPTNTDLRYSPTPEPKLGDDPDKADSRQGDEVGTTKSSLSNKKATQSALLTAFATITVYLVVRGEQSDGCEKHTSFPVKLTCELKGERQVAKHIMFEQE</sequence>
<keyword evidence="7" id="KW-0472">Membrane</keyword>
<evidence type="ECO:0000256" key="1">
    <source>
        <dbReference type="ARBA" id="ARBA00004609"/>
    </source>
</evidence>
<keyword evidence="9" id="KW-0357">Heparan sulfate</keyword>
<keyword evidence="10" id="KW-0449">Lipoprotein</keyword>
<dbReference type="GO" id="GO:0016477">
    <property type="term" value="P:cell migration"/>
    <property type="evidence" value="ECO:0007669"/>
    <property type="project" value="TreeGrafter"/>
</dbReference>
<feature type="region of interest" description="Disordered" evidence="12">
    <location>
        <begin position="436"/>
        <end position="515"/>
    </location>
</feature>
<dbReference type="OrthoDB" id="10055565at2759"/>
<feature type="compositionally biased region" description="Gly residues" evidence="12">
    <location>
        <begin position="459"/>
        <end position="469"/>
    </location>
</feature>
<evidence type="ECO:0000313" key="13">
    <source>
        <dbReference type="EMBL" id="PIK47861.1"/>
    </source>
</evidence>
<feature type="compositionally biased region" description="Polar residues" evidence="12">
    <location>
        <begin position="472"/>
        <end position="481"/>
    </location>
</feature>
<comment type="caution">
    <text evidence="13">The sequence shown here is derived from an EMBL/GenBank/DDBJ whole genome shotgun (WGS) entry which is preliminary data.</text>
</comment>
<keyword evidence="6" id="KW-0654">Proteoglycan</keyword>